<reference evidence="2" key="1">
    <citation type="submission" date="2018-12" db="EMBL/GenBank/DDBJ databases">
        <title>Tengunoibacter tsumagoiensis gen. nov., sp. nov., Dictyobacter kobayashii sp. nov., D. alpinus sp. nov., and D. joshuensis sp. nov. and description of Dictyobacteraceae fam. nov. within the order Ktedonobacterales isolated from Tengu-no-mugimeshi.</title>
        <authorList>
            <person name="Wang C.M."/>
            <person name="Zheng Y."/>
            <person name="Sakai Y."/>
            <person name="Toyoda A."/>
            <person name="Minakuchi Y."/>
            <person name="Abe K."/>
            <person name="Yokota A."/>
            <person name="Yabe S."/>
        </authorList>
    </citation>
    <scope>NUCLEOTIDE SEQUENCE [LARGE SCALE GENOMIC DNA]</scope>
    <source>
        <strain evidence="2">S-27</strain>
    </source>
</reference>
<organism evidence="1 2">
    <name type="scientific">Dictyobacter aurantiacus</name>
    <dbReference type="NCBI Taxonomy" id="1936993"/>
    <lineage>
        <taxon>Bacteria</taxon>
        <taxon>Bacillati</taxon>
        <taxon>Chloroflexota</taxon>
        <taxon>Ktedonobacteria</taxon>
        <taxon>Ktedonobacterales</taxon>
        <taxon>Dictyobacteraceae</taxon>
        <taxon>Dictyobacter</taxon>
    </lineage>
</organism>
<name>A0A401ZT57_9CHLR</name>
<dbReference type="EMBL" id="BIFQ01000002">
    <property type="protein sequence ID" value="GCE10053.1"/>
    <property type="molecule type" value="Genomic_DNA"/>
</dbReference>
<keyword evidence="2" id="KW-1185">Reference proteome</keyword>
<accession>A0A401ZT57</accession>
<sequence length="83" mass="8876">MQQSSQGFTFSLVKLGLYRLWSGGLLLEASDAFLFKRMDGITDGLRGPAQILSNDFEALFSTGGEHNLAAMQGKSIGGAQSSF</sequence>
<proteinExistence type="predicted"/>
<evidence type="ECO:0000313" key="2">
    <source>
        <dbReference type="Proteomes" id="UP000287224"/>
    </source>
</evidence>
<gene>
    <name evidence="1" type="ORF">KDAU_73820</name>
</gene>
<dbReference type="AlphaFoldDB" id="A0A401ZT57"/>
<evidence type="ECO:0000313" key="1">
    <source>
        <dbReference type="EMBL" id="GCE10053.1"/>
    </source>
</evidence>
<protein>
    <submittedName>
        <fullName evidence="1">Uncharacterized protein</fullName>
    </submittedName>
</protein>
<comment type="caution">
    <text evidence="1">The sequence shown here is derived from an EMBL/GenBank/DDBJ whole genome shotgun (WGS) entry which is preliminary data.</text>
</comment>
<dbReference type="Proteomes" id="UP000287224">
    <property type="component" value="Unassembled WGS sequence"/>
</dbReference>